<dbReference type="HAMAP" id="MF_00120">
    <property type="entry name" value="GatA"/>
    <property type="match status" value="1"/>
</dbReference>
<evidence type="ECO:0000313" key="9">
    <source>
        <dbReference type="EMBL" id="OGZ04194.1"/>
    </source>
</evidence>
<evidence type="ECO:0000256" key="1">
    <source>
        <dbReference type="ARBA" id="ARBA00008069"/>
    </source>
</evidence>
<evidence type="ECO:0000256" key="5">
    <source>
        <dbReference type="ARBA" id="ARBA00022917"/>
    </source>
</evidence>
<dbReference type="NCBIfam" id="TIGR00132">
    <property type="entry name" value="gatA"/>
    <property type="match status" value="1"/>
</dbReference>
<proteinExistence type="inferred from homology"/>
<reference evidence="9 10" key="1">
    <citation type="journal article" date="2016" name="Nat. Commun.">
        <title>Thousands of microbial genomes shed light on interconnected biogeochemical processes in an aquifer system.</title>
        <authorList>
            <person name="Anantharaman K."/>
            <person name="Brown C.T."/>
            <person name="Hug L.A."/>
            <person name="Sharon I."/>
            <person name="Castelle C.J."/>
            <person name="Probst A.J."/>
            <person name="Thomas B.C."/>
            <person name="Singh A."/>
            <person name="Wilkins M.J."/>
            <person name="Karaoz U."/>
            <person name="Brodie E.L."/>
            <person name="Williams K.H."/>
            <person name="Hubbard S.S."/>
            <person name="Banfield J.F."/>
        </authorList>
    </citation>
    <scope>NUCLEOTIDE SEQUENCE [LARGE SCALE GENOMIC DNA]</scope>
</reference>
<dbReference type="GO" id="GO:0050567">
    <property type="term" value="F:glutaminyl-tRNA synthase (glutamine-hydrolyzing) activity"/>
    <property type="evidence" value="ECO:0007669"/>
    <property type="project" value="UniProtKB-UniRule"/>
</dbReference>
<dbReference type="SUPFAM" id="SSF75304">
    <property type="entry name" value="Amidase signature (AS) enzymes"/>
    <property type="match status" value="1"/>
</dbReference>
<dbReference type="Gene3D" id="3.90.1300.10">
    <property type="entry name" value="Amidase signature (AS) domain"/>
    <property type="match status" value="1"/>
</dbReference>
<keyword evidence="2 7" id="KW-0436">Ligase</keyword>
<evidence type="ECO:0000313" key="10">
    <source>
        <dbReference type="Proteomes" id="UP000178841"/>
    </source>
</evidence>
<dbReference type="InterPro" id="IPR020556">
    <property type="entry name" value="Amidase_CS"/>
</dbReference>
<sequence length="469" mass="50967">MIDLKNLTIKKARKHLDDGDFTARELTEIYIKEIKKNNSDINAYLEVFDDVLAQADIADKIIKAGNSTALTGIPIAVKDNILIKGKIASAASKILSNYKATYDSTVIRKLKAEGAVFLGRTNMDEFAMGSSTENSAYGVTKNPCDTSRVAGGSSGGSAAAVAMNGALASLGSDTGGSIRQPASFCGVVGLKTTYGGVSRFGLMSMGSSLDQIGPIAKTVADAEIIFNEISGYDKFDSTSIPGTLRKSPKNTRKIVGIPYSFIEREGIDKEVLANFNLSIEKLKMQGYKIKNIELPHLKYSLAVYYIVMPAEVSTNLARFDGIRYGMREEEGTLIDSYKKTRGDGFGKETRRRVMLGTYVLSSGYYDSYYNKANSVRALLEKDFRDIFKEVDAIATPTTPSPAFKIGEKTGDPMQMYLADIFTVPVNLVGVPAISIPSGVNKDNLPLGLQLIAPWWGEQTLFEIGKSIEQ</sequence>
<dbReference type="InterPro" id="IPR023631">
    <property type="entry name" value="Amidase_dom"/>
</dbReference>
<dbReference type="Proteomes" id="UP000178841">
    <property type="component" value="Unassembled WGS sequence"/>
</dbReference>
<comment type="function">
    <text evidence="7">Allows the formation of correctly charged Gln-tRNA(Gln) through the transamidation of misacylated Glu-tRNA(Gln) in organisms which lack glutaminyl-tRNA synthetase. The reaction takes place in the presence of glutamine and ATP through an activated gamma-phospho-Glu-tRNA(Gln).</text>
</comment>
<keyword evidence="5 7" id="KW-0648">Protein biosynthesis</keyword>
<comment type="subunit">
    <text evidence="7">Heterotrimer of A, B and C subunits.</text>
</comment>
<keyword evidence="3 7" id="KW-0547">Nucleotide-binding</keyword>
<evidence type="ECO:0000256" key="6">
    <source>
        <dbReference type="ARBA" id="ARBA00047407"/>
    </source>
</evidence>
<dbReference type="GO" id="GO:0030956">
    <property type="term" value="C:glutamyl-tRNA(Gln) amidotransferase complex"/>
    <property type="evidence" value="ECO:0007669"/>
    <property type="project" value="InterPro"/>
</dbReference>
<comment type="similarity">
    <text evidence="1 7">Belongs to the amidase family. GatA subfamily.</text>
</comment>
<evidence type="ECO:0000256" key="7">
    <source>
        <dbReference type="HAMAP-Rule" id="MF_00120"/>
    </source>
</evidence>
<name>A0A1G2CS24_9BACT</name>
<dbReference type="STRING" id="1798657.A2648_01245"/>
<evidence type="ECO:0000259" key="8">
    <source>
        <dbReference type="Pfam" id="PF01425"/>
    </source>
</evidence>
<dbReference type="InterPro" id="IPR036928">
    <property type="entry name" value="AS_sf"/>
</dbReference>
<dbReference type="PANTHER" id="PTHR11895:SF151">
    <property type="entry name" value="GLUTAMYL-TRNA(GLN) AMIDOTRANSFERASE SUBUNIT A"/>
    <property type="match status" value="1"/>
</dbReference>
<gene>
    <name evidence="7 9" type="primary">gatA</name>
    <name evidence="9" type="ORF">A2648_01245</name>
</gene>
<dbReference type="AlphaFoldDB" id="A0A1G2CS24"/>
<dbReference type="Pfam" id="PF01425">
    <property type="entry name" value="Amidase"/>
    <property type="match status" value="1"/>
</dbReference>
<feature type="active site" description="Acyl-ester intermediate" evidence="7">
    <location>
        <position position="177"/>
    </location>
</feature>
<protein>
    <recommendedName>
        <fullName evidence="7">Glutamyl-tRNA(Gln) amidotransferase subunit A</fullName>
        <shortName evidence="7">Glu-ADT subunit A</shortName>
        <ecNumber evidence="7">6.3.5.7</ecNumber>
    </recommendedName>
</protein>
<dbReference type="GO" id="GO:0006412">
    <property type="term" value="P:translation"/>
    <property type="evidence" value="ECO:0007669"/>
    <property type="project" value="UniProtKB-UniRule"/>
</dbReference>
<evidence type="ECO:0000256" key="4">
    <source>
        <dbReference type="ARBA" id="ARBA00022840"/>
    </source>
</evidence>
<dbReference type="GO" id="GO:0016740">
    <property type="term" value="F:transferase activity"/>
    <property type="evidence" value="ECO:0007669"/>
    <property type="project" value="UniProtKB-KW"/>
</dbReference>
<dbReference type="PROSITE" id="PS00571">
    <property type="entry name" value="AMIDASES"/>
    <property type="match status" value="1"/>
</dbReference>
<evidence type="ECO:0000256" key="3">
    <source>
        <dbReference type="ARBA" id="ARBA00022741"/>
    </source>
</evidence>
<feature type="active site" description="Charge relay system" evidence="7">
    <location>
        <position position="78"/>
    </location>
</feature>
<keyword evidence="9" id="KW-0808">Transferase</keyword>
<evidence type="ECO:0000256" key="2">
    <source>
        <dbReference type="ARBA" id="ARBA00022598"/>
    </source>
</evidence>
<comment type="caution">
    <text evidence="9">The sequence shown here is derived from an EMBL/GenBank/DDBJ whole genome shotgun (WGS) entry which is preliminary data.</text>
</comment>
<feature type="domain" description="Amidase" evidence="8">
    <location>
        <begin position="25"/>
        <end position="460"/>
    </location>
</feature>
<comment type="catalytic activity">
    <reaction evidence="6 7">
        <text>L-glutamyl-tRNA(Gln) + L-glutamine + ATP + H2O = L-glutaminyl-tRNA(Gln) + L-glutamate + ADP + phosphate + H(+)</text>
        <dbReference type="Rhea" id="RHEA:17521"/>
        <dbReference type="Rhea" id="RHEA-COMP:9681"/>
        <dbReference type="Rhea" id="RHEA-COMP:9684"/>
        <dbReference type="ChEBI" id="CHEBI:15377"/>
        <dbReference type="ChEBI" id="CHEBI:15378"/>
        <dbReference type="ChEBI" id="CHEBI:29985"/>
        <dbReference type="ChEBI" id="CHEBI:30616"/>
        <dbReference type="ChEBI" id="CHEBI:43474"/>
        <dbReference type="ChEBI" id="CHEBI:58359"/>
        <dbReference type="ChEBI" id="CHEBI:78520"/>
        <dbReference type="ChEBI" id="CHEBI:78521"/>
        <dbReference type="ChEBI" id="CHEBI:456216"/>
        <dbReference type="EC" id="6.3.5.7"/>
    </reaction>
</comment>
<dbReference type="InterPro" id="IPR004412">
    <property type="entry name" value="GatA"/>
</dbReference>
<dbReference type="PANTHER" id="PTHR11895">
    <property type="entry name" value="TRANSAMIDASE"/>
    <property type="match status" value="1"/>
</dbReference>
<dbReference type="InterPro" id="IPR000120">
    <property type="entry name" value="Amidase"/>
</dbReference>
<dbReference type="EMBL" id="MHLH01000010">
    <property type="protein sequence ID" value="OGZ04194.1"/>
    <property type="molecule type" value="Genomic_DNA"/>
</dbReference>
<accession>A0A1G2CS24</accession>
<feature type="active site" description="Charge relay system" evidence="7">
    <location>
        <position position="153"/>
    </location>
</feature>
<keyword evidence="4 7" id="KW-0067">ATP-binding</keyword>
<organism evidence="9 10">
    <name type="scientific">Candidatus Lloydbacteria bacterium RIFCSPHIGHO2_01_FULL_41_20</name>
    <dbReference type="NCBI Taxonomy" id="1798657"/>
    <lineage>
        <taxon>Bacteria</taxon>
        <taxon>Candidatus Lloydiibacteriota</taxon>
    </lineage>
</organism>
<dbReference type="EC" id="6.3.5.7" evidence="7"/>
<dbReference type="GO" id="GO:0005524">
    <property type="term" value="F:ATP binding"/>
    <property type="evidence" value="ECO:0007669"/>
    <property type="project" value="UniProtKB-KW"/>
</dbReference>